<dbReference type="PANTHER" id="PTHR33164:SF99">
    <property type="entry name" value="MARR FAMILY REGULATORY PROTEIN"/>
    <property type="match status" value="1"/>
</dbReference>
<feature type="domain" description="HTH marR-type" evidence="2">
    <location>
        <begin position="11"/>
        <end position="147"/>
    </location>
</feature>
<dbReference type="SMART" id="SM00347">
    <property type="entry name" value="HTH_MARR"/>
    <property type="match status" value="1"/>
</dbReference>
<accession>A0ABU8AG09</accession>
<dbReference type="Pfam" id="PF12802">
    <property type="entry name" value="MarR_2"/>
    <property type="match status" value="1"/>
</dbReference>
<feature type="region of interest" description="Disordered" evidence="1">
    <location>
        <begin position="152"/>
        <end position="173"/>
    </location>
</feature>
<dbReference type="Proteomes" id="UP001310290">
    <property type="component" value="Unassembled WGS sequence"/>
</dbReference>
<reference evidence="3" key="1">
    <citation type="submission" date="2023-04" db="EMBL/GenBank/DDBJ databases">
        <title>Genomic diversity of scab-causing Streptomyces spp. in the province of Quebec, Canada.</title>
        <authorList>
            <person name="Biessy A."/>
            <person name="Cadieux M."/>
            <person name="Ciotola M."/>
            <person name="Filion M."/>
        </authorList>
    </citation>
    <scope>NUCLEOTIDE SEQUENCE</scope>
    <source>
        <strain evidence="3">B21-115</strain>
    </source>
</reference>
<proteinExistence type="predicted"/>
<dbReference type="SUPFAM" id="SSF46785">
    <property type="entry name" value="Winged helix' DNA-binding domain"/>
    <property type="match status" value="1"/>
</dbReference>
<sequence>MEQVPWLTAREERVWRLFASVLVSLPDEVEAQLQRDAGLTQFGYGVLSALSEAPGRAMRMTDLAMRAHGSASRLSHQVASLERRGWVRRERAAEDGRGSVAVLTDAGYAKVAAIAPGHVAAVRSAVFDVLSPRQLDELEGICTALLQPEIRKRPGDAPVSSRQTPDCHQNDDIVPARRQNDDARVSVDALACEDLTAALARISDARTHVDFTELQLIDRARAQGQTWEQIASALRMPDRRQAQTRFRRLRERWPEYEPTSAASG</sequence>
<gene>
    <name evidence="3" type="ORF">QBA35_04405</name>
</gene>
<evidence type="ECO:0000256" key="1">
    <source>
        <dbReference type="SAM" id="MobiDB-lite"/>
    </source>
</evidence>
<dbReference type="PROSITE" id="PS50995">
    <property type="entry name" value="HTH_MARR_2"/>
    <property type="match status" value="1"/>
</dbReference>
<dbReference type="InterPro" id="IPR036390">
    <property type="entry name" value="WH_DNA-bd_sf"/>
</dbReference>
<evidence type="ECO:0000313" key="4">
    <source>
        <dbReference type="Proteomes" id="UP001310290"/>
    </source>
</evidence>
<dbReference type="Gene3D" id="1.10.10.10">
    <property type="entry name" value="Winged helix-like DNA-binding domain superfamily/Winged helix DNA-binding domain"/>
    <property type="match status" value="1"/>
</dbReference>
<keyword evidence="4" id="KW-1185">Reference proteome</keyword>
<dbReference type="InterPro" id="IPR000835">
    <property type="entry name" value="HTH_MarR-typ"/>
</dbReference>
<dbReference type="InterPro" id="IPR039422">
    <property type="entry name" value="MarR/SlyA-like"/>
</dbReference>
<comment type="caution">
    <text evidence="3">The sequence shown here is derived from an EMBL/GenBank/DDBJ whole genome shotgun (WGS) entry which is preliminary data.</text>
</comment>
<dbReference type="RefSeq" id="WP_334657814.1">
    <property type="nucleotide sequence ID" value="NZ_JARULZ010000001.1"/>
</dbReference>
<name>A0ABU8AG09_9ACTN</name>
<dbReference type="InterPro" id="IPR036388">
    <property type="entry name" value="WH-like_DNA-bd_sf"/>
</dbReference>
<dbReference type="PANTHER" id="PTHR33164">
    <property type="entry name" value="TRANSCRIPTIONAL REGULATOR, MARR FAMILY"/>
    <property type="match status" value="1"/>
</dbReference>
<dbReference type="EMBL" id="JARULZ010000001">
    <property type="protein sequence ID" value="MEH0632618.1"/>
    <property type="molecule type" value="Genomic_DNA"/>
</dbReference>
<evidence type="ECO:0000313" key="3">
    <source>
        <dbReference type="EMBL" id="MEH0632618.1"/>
    </source>
</evidence>
<organism evidence="3 4">
    <name type="scientific">Streptomyces bottropensis</name>
    <dbReference type="NCBI Taxonomy" id="42235"/>
    <lineage>
        <taxon>Bacteria</taxon>
        <taxon>Bacillati</taxon>
        <taxon>Actinomycetota</taxon>
        <taxon>Actinomycetes</taxon>
        <taxon>Kitasatosporales</taxon>
        <taxon>Streptomycetaceae</taxon>
        <taxon>Streptomyces</taxon>
    </lineage>
</organism>
<protein>
    <submittedName>
        <fullName evidence="3">MarR family transcriptional regulator</fullName>
    </submittedName>
</protein>
<evidence type="ECO:0000259" key="2">
    <source>
        <dbReference type="PROSITE" id="PS50995"/>
    </source>
</evidence>